<dbReference type="InterPro" id="IPR027417">
    <property type="entry name" value="P-loop_NTPase"/>
</dbReference>
<sequence length="561" mass="63180">MKPVAKKVRIGDKLVEKGYITEDQLKWALSEQKNSGKRLGEFLVQEGLIDSNLLISVLKELLDIESIFLEGTEIDTLATKMVPENICKRYTVFPFKIDGNKICLAMSDPQDREAVQDVRRMSGKDVEIFISSTEDINKAIGHAYAHSEINKAMTEYNKNRTGGVRETVILEEDVNAAPIVRLVNNILENAVRMEASDIHIEQSENYMRVRFRIDGMLREYMRMNSAPYKAVISRIKIMSDINISEKRIPQDGRIYLKVDNKPIDFRVSTMPTNRDEKIAMRVLDKSNFMVSKEVLGIDEHGSKIYDELINTPYGLILVVGPTGSGKTTTLYSMLNQLNTENRNLLTIEDPIEYELPGVNQSQINEKAGLTFASGLRAFMRQDPDIIMVGEIRDTETAEIAIRASLTGHLVLSTLHANTAVGAISRLLDMDVESFLITSSVLGVISQRLTRKICEHCKVSYEADIGEKKALGIDVNESVTIYRGKGCERCNNTGYKGRLGIFEMLEITPEIKELIDSSANQREILKMARKQGMVSLKEDIVKKVLNGKTTVEEMIRIILMTD</sequence>
<keyword evidence="3" id="KW-0067">ATP-binding</keyword>
<name>A0A0H3NGD4_CLODC</name>
<dbReference type="InterPro" id="IPR007831">
    <property type="entry name" value="T2SS_GspE_N"/>
</dbReference>
<feature type="domain" description="Bacterial type II secretion system protein E" evidence="4">
    <location>
        <begin position="379"/>
        <end position="393"/>
    </location>
</feature>
<dbReference type="GO" id="GO:0005886">
    <property type="term" value="C:plasma membrane"/>
    <property type="evidence" value="ECO:0007669"/>
    <property type="project" value="TreeGrafter"/>
</dbReference>
<evidence type="ECO:0000313" key="5">
    <source>
        <dbReference type="EMBL" id="CBA66678.1"/>
    </source>
</evidence>
<dbReference type="SUPFAM" id="SSF52540">
    <property type="entry name" value="P-loop containing nucleoside triphosphate hydrolases"/>
    <property type="match status" value="1"/>
</dbReference>
<dbReference type="PANTHER" id="PTHR30258:SF1">
    <property type="entry name" value="PROTEIN TRANSPORT PROTEIN HOFB HOMOLOG"/>
    <property type="match status" value="1"/>
</dbReference>
<dbReference type="InterPro" id="IPR001482">
    <property type="entry name" value="T2SS/T4SS_dom"/>
</dbReference>
<dbReference type="PROSITE" id="PS00662">
    <property type="entry name" value="T2SP_E"/>
    <property type="match status" value="1"/>
</dbReference>
<dbReference type="EMBL" id="FN538970">
    <property type="protein sequence ID" value="CBA66678.1"/>
    <property type="molecule type" value="Genomic_DNA"/>
</dbReference>
<protein>
    <submittedName>
        <fullName evidence="5">Type IV pilus assembly protein</fullName>
    </submittedName>
</protein>
<gene>
    <name evidence="5" type="ordered locus">CD196_3303</name>
</gene>
<dbReference type="InterPro" id="IPR003593">
    <property type="entry name" value="AAA+_ATPase"/>
</dbReference>
<accession>A0A0H3NGD4</accession>
<dbReference type="FunFam" id="3.30.450.90:FF:000001">
    <property type="entry name" value="Type II secretion system ATPase GspE"/>
    <property type="match status" value="1"/>
</dbReference>
<dbReference type="PANTHER" id="PTHR30258">
    <property type="entry name" value="TYPE II SECRETION SYSTEM PROTEIN GSPE-RELATED"/>
    <property type="match status" value="1"/>
</dbReference>
<dbReference type="Gene3D" id="3.40.50.300">
    <property type="entry name" value="P-loop containing nucleotide triphosphate hydrolases"/>
    <property type="match status" value="1"/>
</dbReference>
<organism evidence="5 6">
    <name type="scientific">Clostridioides difficile (strain CD196)</name>
    <name type="common">Peptoclostridium difficile</name>
    <dbReference type="NCBI Taxonomy" id="645462"/>
    <lineage>
        <taxon>Bacteria</taxon>
        <taxon>Bacillati</taxon>
        <taxon>Bacillota</taxon>
        <taxon>Clostridia</taxon>
        <taxon>Peptostreptococcales</taxon>
        <taxon>Peptostreptococcaceae</taxon>
        <taxon>Clostridioides</taxon>
    </lineage>
</organism>
<dbReference type="FunFam" id="3.30.300.160:FF:000002">
    <property type="entry name" value="Type II secretion system protein E"/>
    <property type="match status" value="1"/>
</dbReference>
<evidence type="ECO:0000313" key="6">
    <source>
        <dbReference type="Proteomes" id="UP000002068"/>
    </source>
</evidence>
<proteinExistence type="inferred from homology"/>
<evidence type="ECO:0000256" key="1">
    <source>
        <dbReference type="ARBA" id="ARBA00006611"/>
    </source>
</evidence>
<dbReference type="InterPro" id="IPR037257">
    <property type="entry name" value="T2SS_E_N_sf"/>
</dbReference>
<dbReference type="FunFam" id="3.40.50.300:FF:000398">
    <property type="entry name" value="Type IV pilus assembly ATPase PilB"/>
    <property type="match status" value="1"/>
</dbReference>
<dbReference type="CDD" id="cd01129">
    <property type="entry name" value="PulE-GspE-like"/>
    <property type="match status" value="1"/>
</dbReference>
<dbReference type="Pfam" id="PF05157">
    <property type="entry name" value="MshEN"/>
    <property type="match status" value="1"/>
</dbReference>
<evidence type="ECO:0000256" key="3">
    <source>
        <dbReference type="ARBA" id="ARBA00022840"/>
    </source>
</evidence>
<dbReference type="Proteomes" id="UP000002068">
    <property type="component" value="Chromosome"/>
</dbReference>
<dbReference type="HOGENOM" id="CLU_013446_10_6_9"/>
<dbReference type="GO" id="GO:0016887">
    <property type="term" value="F:ATP hydrolysis activity"/>
    <property type="evidence" value="ECO:0007669"/>
    <property type="project" value="TreeGrafter"/>
</dbReference>
<dbReference type="KEGG" id="cdc:CD196_3303"/>
<evidence type="ECO:0000256" key="2">
    <source>
        <dbReference type="ARBA" id="ARBA00022741"/>
    </source>
</evidence>
<dbReference type="AlphaFoldDB" id="A0A0H3NGD4"/>
<dbReference type="Gene3D" id="3.30.300.160">
    <property type="entry name" value="Type II secretion system, protein E, N-terminal domain"/>
    <property type="match status" value="1"/>
</dbReference>
<dbReference type="SMART" id="SM00382">
    <property type="entry name" value="AAA"/>
    <property type="match status" value="1"/>
</dbReference>
<dbReference type="Gene3D" id="3.30.450.90">
    <property type="match status" value="1"/>
</dbReference>
<comment type="similarity">
    <text evidence="1">Belongs to the GSP E family.</text>
</comment>
<dbReference type="Pfam" id="PF00437">
    <property type="entry name" value="T2SSE"/>
    <property type="match status" value="1"/>
</dbReference>
<dbReference type="SUPFAM" id="SSF160246">
    <property type="entry name" value="EspE N-terminal domain-like"/>
    <property type="match status" value="1"/>
</dbReference>
<dbReference type="GO" id="GO:0005524">
    <property type="term" value="F:ATP binding"/>
    <property type="evidence" value="ECO:0007669"/>
    <property type="project" value="UniProtKB-KW"/>
</dbReference>
<evidence type="ECO:0000259" key="4">
    <source>
        <dbReference type="PROSITE" id="PS00662"/>
    </source>
</evidence>
<keyword evidence="2" id="KW-0547">Nucleotide-binding</keyword>
<reference evidence="5 6" key="1">
    <citation type="journal article" date="2009" name="Genome Biol.">
        <title>Comparative genome and phenotypic analysis of Clostridium difficile 027 strains provides insight into the evolution of a hypervirulent bacterium.</title>
        <authorList>
            <person name="Stabler R.A."/>
            <person name="He M."/>
            <person name="Dawson L."/>
            <person name="Martin M."/>
            <person name="Valiente E."/>
            <person name="Corton C."/>
            <person name="Lawley T.D."/>
            <person name="Sebaihia M."/>
            <person name="Quail M.A."/>
            <person name="Rose G."/>
            <person name="Gerding D.N."/>
            <person name="Gibert M."/>
            <person name="Popoff M.R."/>
            <person name="Parkhill J."/>
            <person name="Dougan G."/>
            <person name="Wren B.W."/>
        </authorList>
    </citation>
    <scope>NUCLEOTIDE SEQUENCE [LARGE SCALE GENOMIC DNA]</scope>
    <source>
        <strain evidence="5 6">CD196</strain>
    </source>
</reference>